<dbReference type="AlphaFoldDB" id="A0A8T2Q1V2"/>
<gene>
    <name evidence="2" type="ORF">KP509_39G061000</name>
</gene>
<feature type="region of interest" description="Disordered" evidence="1">
    <location>
        <begin position="148"/>
        <end position="168"/>
    </location>
</feature>
<reference evidence="2" key="1">
    <citation type="submission" date="2021-08" db="EMBL/GenBank/DDBJ databases">
        <title>WGS assembly of Ceratopteris richardii.</title>
        <authorList>
            <person name="Marchant D.B."/>
            <person name="Chen G."/>
            <person name="Jenkins J."/>
            <person name="Shu S."/>
            <person name="Leebens-Mack J."/>
            <person name="Grimwood J."/>
            <person name="Schmutz J."/>
            <person name="Soltis P."/>
            <person name="Soltis D."/>
            <person name="Chen Z.-H."/>
        </authorList>
    </citation>
    <scope>NUCLEOTIDE SEQUENCE</scope>
    <source>
        <strain evidence="2">Whitten #5841</strain>
        <tissue evidence="2">Leaf</tissue>
    </source>
</reference>
<evidence type="ECO:0000256" key="1">
    <source>
        <dbReference type="SAM" id="MobiDB-lite"/>
    </source>
</evidence>
<dbReference type="OrthoDB" id="10671710at2759"/>
<feature type="region of interest" description="Disordered" evidence="1">
    <location>
        <begin position="180"/>
        <end position="229"/>
    </location>
</feature>
<keyword evidence="3" id="KW-1185">Reference proteome</keyword>
<sequence>MGLSHSLSCHAASSCTAVIPLPASAVRLVARHAETESYRNECGSFHRPPAPAKVLLLDGRILHISGSLRALEVLERFHNHCLCLLDSVSQLDPQALSVAGGRTITTFFQPVSLPPDELLQSDRVYILLPQKTFRMFATAAAAAIRNRGATEENYRAAPADAPRKLHTSVDSNSTETWLNDFDSPKCKSKGSERLRRSSQRDEVYAHRRRVSRRNSFAAPSDDKPFRSMNGQSSACIRRCKSWQPTLHAIKEVHS</sequence>
<accession>A0A8T2Q1V2</accession>
<organism evidence="2 3">
    <name type="scientific">Ceratopteris richardii</name>
    <name type="common">Triangle waterfern</name>
    <dbReference type="NCBI Taxonomy" id="49495"/>
    <lineage>
        <taxon>Eukaryota</taxon>
        <taxon>Viridiplantae</taxon>
        <taxon>Streptophyta</taxon>
        <taxon>Embryophyta</taxon>
        <taxon>Tracheophyta</taxon>
        <taxon>Polypodiopsida</taxon>
        <taxon>Polypodiidae</taxon>
        <taxon>Polypodiales</taxon>
        <taxon>Pteridineae</taxon>
        <taxon>Pteridaceae</taxon>
        <taxon>Parkerioideae</taxon>
        <taxon>Ceratopteris</taxon>
    </lineage>
</organism>
<evidence type="ECO:0000313" key="2">
    <source>
        <dbReference type="EMBL" id="KAH7277650.1"/>
    </source>
</evidence>
<dbReference type="InterPro" id="IPR025322">
    <property type="entry name" value="PADRE_dom"/>
</dbReference>
<dbReference type="PANTHER" id="PTHR33052">
    <property type="entry name" value="DUF4228 DOMAIN PROTEIN-RELATED"/>
    <property type="match status" value="1"/>
</dbReference>
<protein>
    <submittedName>
        <fullName evidence="2">Uncharacterized protein</fullName>
    </submittedName>
</protein>
<proteinExistence type="predicted"/>
<dbReference type="Proteomes" id="UP000825935">
    <property type="component" value="Chromosome 39"/>
</dbReference>
<name>A0A8T2Q1V2_CERRI</name>
<dbReference type="Pfam" id="PF14009">
    <property type="entry name" value="PADRE"/>
    <property type="match status" value="1"/>
</dbReference>
<comment type="caution">
    <text evidence="2">The sequence shown here is derived from an EMBL/GenBank/DDBJ whole genome shotgun (WGS) entry which is preliminary data.</text>
</comment>
<evidence type="ECO:0000313" key="3">
    <source>
        <dbReference type="Proteomes" id="UP000825935"/>
    </source>
</evidence>
<feature type="compositionally biased region" description="Basic and acidic residues" evidence="1">
    <location>
        <begin position="182"/>
        <end position="205"/>
    </location>
</feature>
<dbReference type="EMBL" id="CM035444">
    <property type="protein sequence ID" value="KAH7277650.1"/>
    <property type="molecule type" value="Genomic_DNA"/>
</dbReference>